<proteinExistence type="predicted"/>
<accession>A0ABS9TZN8</accession>
<evidence type="ECO:0000313" key="2">
    <source>
        <dbReference type="Proteomes" id="UP001202922"/>
    </source>
</evidence>
<dbReference type="RefSeq" id="WP_241053371.1">
    <property type="nucleotide sequence ID" value="NZ_JAKZBV010000001.1"/>
</dbReference>
<keyword evidence="2" id="KW-1185">Reference proteome</keyword>
<sequence>MTSTTAGPTTVGPAALCAGVAALGPRAAALGPRAAALCAGVVVVRLRQDDAAPQHSLPAPPIR</sequence>
<gene>
    <name evidence="1" type="ORF">L0M17_07850</name>
</gene>
<dbReference type="EMBL" id="JAKZBV010000001">
    <property type="protein sequence ID" value="MCH6469897.1"/>
    <property type="molecule type" value="Genomic_DNA"/>
</dbReference>
<reference evidence="1 2" key="1">
    <citation type="submission" date="2022-03" db="EMBL/GenBank/DDBJ databases">
        <title>Sinomonas sp. isolated from a soil.</title>
        <authorList>
            <person name="Han J."/>
            <person name="Kim D.-U."/>
        </authorList>
    </citation>
    <scope>NUCLEOTIDE SEQUENCE [LARGE SCALE GENOMIC DNA]</scope>
    <source>
        <strain evidence="1 2">5-5</strain>
    </source>
</reference>
<evidence type="ECO:0000313" key="1">
    <source>
        <dbReference type="EMBL" id="MCH6469897.1"/>
    </source>
</evidence>
<protein>
    <submittedName>
        <fullName evidence="1">Uncharacterized protein</fullName>
    </submittedName>
</protein>
<name>A0ABS9TZN8_9MICC</name>
<dbReference type="Proteomes" id="UP001202922">
    <property type="component" value="Unassembled WGS sequence"/>
</dbReference>
<organism evidence="1 2">
    <name type="scientific">Sinomonas terrae</name>
    <dbReference type="NCBI Taxonomy" id="2908838"/>
    <lineage>
        <taxon>Bacteria</taxon>
        <taxon>Bacillati</taxon>
        <taxon>Actinomycetota</taxon>
        <taxon>Actinomycetes</taxon>
        <taxon>Micrococcales</taxon>
        <taxon>Micrococcaceae</taxon>
        <taxon>Sinomonas</taxon>
    </lineage>
</organism>
<comment type="caution">
    <text evidence="1">The sequence shown here is derived from an EMBL/GenBank/DDBJ whole genome shotgun (WGS) entry which is preliminary data.</text>
</comment>